<accession>A0A1Y2GZT6</accession>
<feature type="region of interest" description="Disordered" evidence="1">
    <location>
        <begin position="1"/>
        <end position="214"/>
    </location>
</feature>
<organism evidence="2 3">
    <name type="scientific">Lobosporangium transversale</name>
    <dbReference type="NCBI Taxonomy" id="64571"/>
    <lineage>
        <taxon>Eukaryota</taxon>
        <taxon>Fungi</taxon>
        <taxon>Fungi incertae sedis</taxon>
        <taxon>Mucoromycota</taxon>
        <taxon>Mortierellomycotina</taxon>
        <taxon>Mortierellomycetes</taxon>
        <taxon>Mortierellales</taxon>
        <taxon>Mortierellaceae</taxon>
        <taxon>Lobosporangium</taxon>
    </lineage>
</organism>
<dbReference type="AlphaFoldDB" id="A0A1Y2GZT6"/>
<protein>
    <submittedName>
        <fullName evidence="2">Uncharacterized protein</fullName>
    </submittedName>
</protein>
<dbReference type="Proteomes" id="UP000193648">
    <property type="component" value="Unassembled WGS sequence"/>
</dbReference>
<feature type="compositionally biased region" description="Basic and acidic residues" evidence="1">
    <location>
        <begin position="95"/>
        <end position="110"/>
    </location>
</feature>
<feature type="compositionally biased region" description="Basic and acidic residues" evidence="1">
    <location>
        <begin position="45"/>
        <end position="56"/>
    </location>
</feature>
<gene>
    <name evidence="2" type="ORF">BCR41DRAFT_345900</name>
</gene>
<dbReference type="EMBL" id="MCFF01000003">
    <property type="protein sequence ID" value="ORZ27786.1"/>
    <property type="molecule type" value="Genomic_DNA"/>
</dbReference>
<feature type="compositionally biased region" description="Basic and acidic residues" evidence="1">
    <location>
        <begin position="164"/>
        <end position="178"/>
    </location>
</feature>
<dbReference type="OrthoDB" id="2447446at2759"/>
<feature type="compositionally biased region" description="Polar residues" evidence="1">
    <location>
        <begin position="28"/>
        <end position="42"/>
    </location>
</feature>
<reference evidence="2 3" key="1">
    <citation type="submission" date="2016-07" db="EMBL/GenBank/DDBJ databases">
        <title>Pervasive Adenine N6-methylation of Active Genes in Fungi.</title>
        <authorList>
            <consortium name="DOE Joint Genome Institute"/>
            <person name="Mondo S.J."/>
            <person name="Dannebaum R.O."/>
            <person name="Kuo R.C."/>
            <person name="Labutti K."/>
            <person name="Haridas S."/>
            <person name="Kuo A."/>
            <person name="Salamov A."/>
            <person name="Ahrendt S.R."/>
            <person name="Lipzen A."/>
            <person name="Sullivan W."/>
            <person name="Andreopoulos W.B."/>
            <person name="Clum A."/>
            <person name="Lindquist E."/>
            <person name="Daum C."/>
            <person name="Ramamoorthy G.K."/>
            <person name="Gryganskyi A."/>
            <person name="Culley D."/>
            <person name="Magnuson J.K."/>
            <person name="James T.Y."/>
            <person name="O'Malley M.A."/>
            <person name="Stajich J.E."/>
            <person name="Spatafora J.W."/>
            <person name="Visel A."/>
            <person name="Grigoriev I.V."/>
        </authorList>
    </citation>
    <scope>NUCLEOTIDE SEQUENCE [LARGE SCALE GENOMIC DNA]</scope>
    <source>
        <strain evidence="2 3">NRRL 3116</strain>
    </source>
</reference>
<name>A0A1Y2GZT6_9FUNG</name>
<feature type="compositionally biased region" description="Low complexity" evidence="1">
    <location>
        <begin position="70"/>
        <end position="79"/>
    </location>
</feature>
<dbReference type="InParanoid" id="A0A1Y2GZT6"/>
<sequence>MTNTRRSSGSQAAAATENASSTTESPEVSNGSPSAVDSTHQAAETVHEKEDQKLEANDPDLLASNKETTEPSSEASTTPINNAEVQETDPARSQPAEEIKQHELEHKEPLEQPITDGSTRGADRDVLSHKAEADAPVDPASAAIATDSQENGSSENDTKVQYVGEEHEVNKHAKRPVEQDSNTLAEEAQDYSAGAYKSPFRHTHKAEKAGKEER</sequence>
<evidence type="ECO:0000313" key="2">
    <source>
        <dbReference type="EMBL" id="ORZ27786.1"/>
    </source>
</evidence>
<dbReference type="GeneID" id="33564644"/>
<feature type="compositionally biased region" description="Polar residues" evidence="1">
    <location>
        <begin position="146"/>
        <end position="155"/>
    </location>
</feature>
<evidence type="ECO:0000313" key="3">
    <source>
        <dbReference type="Proteomes" id="UP000193648"/>
    </source>
</evidence>
<feature type="compositionally biased region" description="Low complexity" evidence="1">
    <location>
        <begin position="8"/>
        <end position="27"/>
    </location>
</feature>
<dbReference type="RefSeq" id="XP_021885489.1">
    <property type="nucleotide sequence ID" value="XM_022022800.1"/>
</dbReference>
<keyword evidence="3" id="KW-1185">Reference proteome</keyword>
<feature type="compositionally biased region" description="Basic and acidic residues" evidence="1">
    <location>
        <begin position="121"/>
        <end position="133"/>
    </location>
</feature>
<evidence type="ECO:0000256" key="1">
    <source>
        <dbReference type="SAM" id="MobiDB-lite"/>
    </source>
</evidence>
<proteinExistence type="predicted"/>
<comment type="caution">
    <text evidence="2">The sequence shown here is derived from an EMBL/GenBank/DDBJ whole genome shotgun (WGS) entry which is preliminary data.</text>
</comment>